<comment type="caution">
    <text evidence="4">The sequence shown here is derived from an EMBL/GenBank/DDBJ whole genome shotgun (WGS) entry which is preliminary data.</text>
</comment>
<dbReference type="CDD" id="cd07093">
    <property type="entry name" value="ALDH_F8_HMSADH"/>
    <property type="match status" value="1"/>
</dbReference>
<evidence type="ECO:0000256" key="1">
    <source>
        <dbReference type="ARBA" id="ARBA00023002"/>
    </source>
</evidence>
<dbReference type="SUPFAM" id="SSF53720">
    <property type="entry name" value="ALDH-like"/>
    <property type="match status" value="1"/>
</dbReference>
<evidence type="ECO:0000259" key="3">
    <source>
        <dbReference type="Pfam" id="PF00171"/>
    </source>
</evidence>
<dbReference type="PROSITE" id="PS00070">
    <property type="entry name" value="ALDEHYDE_DEHYDR_CYS"/>
    <property type="match status" value="1"/>
</dbReference>
<protein>
    <submittedName>
        <fullName evidence="4">Aldehyde dehydrogenase</fullName>
    </submittedName>
</protein>
<gene>
    <name evidence="4" type="ORF">ACI2L5_42475</name>
</gene>
<keyword evidence="1" id="KW-0560">Oxidoreductase</keyword>
<dbReference type="InterPro" id="IPR016163">
    <property type="entry name" value="Ald_DH_C"/>
</dbReference>
<keyword evidence="5" id="KW-1185">Reference proteome</keyword>
<name>A0ABW8M028_9ACTN</name>
<evidence type="ECO:0000313" key="5">
    <source>
        <dbReference type="Proteomes" id="UP001620295"/>
    </source>
</evidence>
<dbReference type="InterPro" id="IPR016160">
    <property type="entry name" value="Ald_DH_CS_CYS"/>
</dbReference>
<evidence type="ECO:0000256" key="2">
    <source>
        <dbReference type="SAM" id="MobiDB-lite"/>
    </source>
</evidence>
<feature type="compositionally biased region" description="Polar residues" evidence="2">
    <location>
        <begin position="25"/>
        <end position="36"/>
    </location>
</feature>
<accession>A0ABW8M028</accession>
<dbReference type="RefSeq" id="WP_404748430.1">
    <property type="nucleotide sequence ID" value="NZ_JBJDQH010000018.1"/>
</dbReference>
<dbReference type="InterPro" id="IPR015590">
    <property type="entry name" value="Aldehyde_DH_dom"/>
</dbReference>
<proteinExistence type="predicted"/>
<reference evidence="4 5" key="1">
    <citation type="submission" date="2024-11" db="EMBL/GenBank/DDBJ databases">
        <title>The Natural Products Discovery Center: Release of the First 8490 Sequenced Strains for Exploring Actinobacteria Biosynthetic Diversity.</title>
        <authorList>
            <person name="Kalkreuter E."/>
            <person name="Kautsar S.A."/>
            <person name="Yang D."/>
            <person name="Bader C.D."/>
            <person name="Teijaro C.N."/>
            <person name="Fluegel L."/>
            <person name="Davis C.M."/>
            <person name="Simpson J.R."/>
            <person name="Lauterbach L."/>
            <person name="Steele A.D."/>
            <person name="Gui C."/>
            <person name="Meng S."/>
            <person name="Li G."/>
            <person name="Viehrig K."/>
            <person name="Ye F."/>
            <person name="Su P."/>
            <person name="Kiefer A.F."/>
            <person name="Nichols A."/>
            <person name="Cepeda A.J."/>
            <person name="Yan W."/>
            <person name="Fan B."/>
            <person name="Jiang Y."/>
            <person name="Adhikari A."/>
            <person name="Zheng C.-J."/>
            <person name="Schuster L."/>
            <person name="Cowan T.M."/>
            <person name="Smanski M.J."/>
            <person name="Chevrette M.G."/>
            <person name="De Carvalho L.P.S."/>
            <person name="Shen B."/>
        </authorList>
    </citation>
    <scope>NUCLEOTIDE SEQUENCE [LARGE SCALE GENOMIC DNA]</scope>
    <source>
        <strain evidence="4 5">NPDC020863</strain>
    </source>
</reference>
<dbReference type="InterPro" id="IPR016162">
    <property type="entry name" value="Ald_DH_N"/>
</dbReference>
<dbReference type="Gene3D" id="3.40.309.10">
    <property type="entry name" value="Aldehyde Dehydrogenase, Chain A, domain 2"/>
    <property type="match status" value="1"/>
</dbReference>
<dbReference type="Proteomes" id="UP001620295">
    <property type="component" value="Unassembled WGS sequence"/>
</dbReference>
<evidence type="ECO:0000313" key="4">
    <source>
        <dbReference type="EMBL" id="MFK4271527.1"/>
    </source>
</evidence>
<organism evidence="4 5">
    <name type="scientific">Streptomyces milbemycinicus</name>
    <dbReference type="NCBI Taxonomy" id="476552"/>
    <lineage>
        <taxon>Bacteria</taxon>
        <taxon>Bacillati</taxon>
        <taxon>Actinomycetota</taxon>
        <taxon>Actinomycetes</taxon>
        <taxon>Kitasatosporales</taxon>
        <taxon>Streptomycetaceae</taxon>
        <taxon>Streptomyces</taxon>
    </lineage>
</organism>
<dbReference type="PANTHER" id="PTHR11699">
    <property type="entry name" value="ALDEHYDE DEHYDROGENASE-RELATED"/>
    <property type="match status" value="1"/>
</dbReference>
<dbReference type="Pfam" id="PF00171">
    <property type="entry name" value="Aldedh"/>
    <property type="match status" value="1"/>
</dbReference>
<dbReference type="EMBL" id="JBJDQH010000018">
    <property type="protein sequence ID" value="MFK4271527.1"/>
    <property type="molecule type" value="Genomic_DNA"/>
</dbReference>
<feature type="domain" description="Aldehyde dehydrogenase" evidence="3">
    <location>
        <begin position="30"/>
        <end position="482"/>
    </location>
</feature>
<feature type="region of interest" description="Disordered" evidence="2">
    <location>
        <begin position="1"/>
        <end position="39"/>
    </location>
</feature>
<dbReference type="Gene3D" id="3.40.605.10">
    <property type="entry name" value="Aldehyde Dehydrogenase, Chain A, domain 1"/>
    <property type="match status" value="1"/>
</dbReference>
<sequence>MRQIAAVDVEDRSGDQRSLVAAQPASLSGATFSSTDPHTRRPWAEVALGDGADASRAVTAARRAFDTGPWPRMGAAERGRILHRLADLIEAHADELGLADTQDMGKPITQSRGNDVPRTAANFRFFADHARLSTSEAYPMDTGHHAYTRCEPAGVVAAIAPWNFPMMLESWKVAPALAWGNTVVLKPAEDTPVSATLMARLALEAGMPPGVFNVVHGYGPDSAGQALTENPAVDRITFTGESGTGRVIAAAGARNLTPVSLELGGKGANVVFADADLDNAVEWSIRAVFTNSGQVCLAGSRLYVQREIYDEFLTRFAAAADAMVIGDPKDETTRIGPLASAEHHAKVAGYVDTIAEQGGTLHTGGRGDGWTIRPTVITGMGHKARHAREEIFGPVVVVTPFTTEAEAVELASDTPYGLNAMLFTENLHRAHRVAAALRAGTVWVNCFFVRDLRAPFGGAGDSGIGREEGTFSREFFTEPKAVVMQIDTAAEGR</sequence>
<dbReference type="InterPro" id="IPR016161">
    <property type="entry name" value="Ald_DH/histidinol_DH"/>
</dbReference>